<protein>
    <submittedName>
        <fullName evidence="1">Uncharacterized protein</fullName>
    </submittedName>
</protein>
<dbReference type="EMBL" id="BMJJ01000022">
    <property type="protein sequence ID" value="GGD43042.1"/>
    <property type="molecule type" value="Genomic_DNA"/>
</dbReference>
<organism evidence="1 2">
    <name type="scientific">Aureimonas glaciei</name>
    <dbReference type="NCBI Taxonomy" id="1776957"/>
    <lineage>
        <taxon>Bacteria</taxon>
        <taxon>Pseudomonadati</taxon>
        <taxon>Pseudomonadota</taxon>
        <taxon>Alphaproteobacteria</taxon>
        <taxon>Hyphomicrobiales</taxon>
        <taxon>Aurantimonadaceae</taxon>
        <taxon>Aureimonas</taxon>
    </lineage>
</organism>
<proteinExistence type="predicted"/>
<keyword evidence="2" id="KW-1185">Reference proteome</keyword>
<evidence type="ECO:0000313" key="2">
    <source>
        <dbReference type="Proteomes" id="UP000613160"/>
    </source>
</evidence>
<accession>A0A917DKB2</accession>
<gene>
    <name evidence="1" type="ORF">GCM10011335_52120</name>
</gene>
<evidence type="ECO:0000313" key="1">
    <source>
        <dbReference type="EMBL" id="GGD43042.1"/>
    </source>
</evidence>
<dbReference type="Proteomes" id="UP000613160">
    <property type="component" value="Unassembled WGS sequence"/>
</dbReference>
<sequence>MKIIIQNISEFDGAGSLSNYVLRIDDMTISYFQHDRTAGLGQCLRSAADAADAADEHHAWTLKKMLEKDG</sequence>
<reference evidence="1" key="2">
    <citation type="submission" date="2020-09" db="EMBL/GenBank/DDBJ databases">
        <authorList>
            <person name="Sun Q."/>
            <person name="Zhou Y."/>
        </authorList>
    </citation>
    <scope>NUCLEOTIDE SEQUENCE</scope>
    <source>
        <strain evidence="1">CGMCC 1.15493</strain>
    </source>
</reference>
<reference evidence="1" key="1">
    <citation type="journal article" date="2014" name="Int. J. Syst. Evol. Microbiol.">
        <title>Complete genome sequence of Corynebacterium casei LMG S-19264T (=DSM 44701T), isolated from a smear-ripened cheese.</title>
        <authorList>
            <consortium name="US DOE Joint Genome Institute (JGI-PGF)"/>
            <person name="Walter F."/>
            <person name="Albersmeier A."/>
            <person name="Kalinowski J."/>
            <person name="Ruckert C."/>
        </authorList>
    </citation>
    <scope>NUCLEOTIDE SEQUENCE</scope>
    <source>
        <strain evidence="1">CGMCC 1.15493</strain>
    </source>
</reference>
<comment type="caution">
    <text evidence="1">The sequence shown here is derived from an EMBL/GenBank/DDBJ whole genome shotgun (WGS) entry which is preliminary data.</text>
</comment>
<dbReference type="AlphaFoldDB" id="A0A917DKB2"/>
<dbReference type="RefSeq" id="WP_188855372.1">
    <property type="nucleotide sequence ID" value="NZ_BMJJ01000022.1"/>
</dbReference>
<name>A0A917DKB2_9HYPH</name>